<dbReference type="Proteomes" id="UP000636709">
    <property type="component" value="Unassembled WGS sequence"/>
</dbReference>
<protein>
    <submittedName>
        <fullName evidence="1">Uncharacterized protein</fullName>
    </submittedName>
</protein>
<dbReference type="EMBL" id="JACEFO010000544">
    <property type="protein sequence ID" value="KAF8765731.1"/>
    <property type="molecule type" value="Genomic_DNA"/>
</dbReference>
<dbReference type="AlphaFoldDB" id="A0A835FM06"/>
<organism evidence="1 2">
    <name type="scientific">Digitaria exilis</name>
    <dbReference type="NCBI Taxonomy" id="1010633"/>
    <lineage>
        <taxon>Eukaryota</taxon>
        <taxon>Viridiplantae</taxon>
        <taxon>Streptophyta</taxon>
        <taxon>Embryophyta</taxon>
        <taxon>Tracheophyta</taxon>
        <taxon>Spermatophyta</taxon>
        <taxon>Magnoliopsida</taxon>
        <taxon>Liliopsida</taxon>
        <taxon>Poales</taxon>
        <taxon>Poaceae</taxon>
        <taxon>PACMAD clade</taxon>
        <taxon>Panicoideae</taxon>
        <taxon>Panicodae</taxon>
        <taxon>Paniceae</taxon>
        <taxon>Anthephorinae</taxon>
        <taxon>Digitaria</taxon>
    </lineage>
</organism>
<accession>A0A835FM06</accession>
<evidence type="ECO:0000313" key="2">
    <source>
        <dbReference type="Proteomes" id="UP000636709"/>
    </source>
</evidence>
<sequence>MHYLGEGFISQAPARKPAIWTSTWNTGGNHGIARTKLYWWLCMFFVHGSYTDISLNCQISAWEQVRPKTTALTANHLCKHLYSP</sequence>
<proteinExistence type="predicted"/>
<evidence type="ECO:0000313" key="1">
    <source>
        <dbReference type="EMBL" id="KAF8765731.1"/>
    </source>
</evidence>
<reference evidence="1" key="1">
    <citation type="submission" date="2020-07" db="EMBL/GenBank/DDBJ databases">
        <title>Genome sequence and genetic diversity analysis of an under-domesticated orphan crop, white fonio (Digitaria exilis).</title>
        <authorList>
            <person name="Bennetzen J.L."/>
            <person name="Chen S."/>
            <person name="Ma X."/>
            <person name="Wang X."/>
            <person name="Yssel A.E.J."/>
            <person name="Chaluvadi S.R."/>
            <person name="Johnson M."/>
            <person name="Gangashetty P."/>
            <person name="Hamidou F."/>
            <person name="Sanogo M.D."/>
            <person name="Zwaenepoel A."/>
            <person name="Wallace J."/>
            <person name="Van De Peer Y."/>
            <person name="Van Deynze A."/>
        </authorList>
    </citation>
    <scope>NUCLEOTIDE SEQUENCE</scope>
    <source>
        <tissue evidence="1">Leaves</tissue>
    </source>
</reference>
<keyword evidence="2" id="KW-1185">Reference proteome</keyword>
<comment type="caution">
    <text evidence="1">The sequence shown here is derived from an EMBL/GenBank/DDBJ whole genome shotgun (WGS) entry which is preliminary data.</text>
</comment>
<gene>
    <name evidence="1" type="ORF">HU200_008235</name>
</gene>
<name>A0A835FM06_9POAL</name>